<dbReference type="RefSeq" id="WP_402074472.1">
    <property type="nucleotide sequence ID" value="NZ_JBIVGG010000013.1"/>
</dbReference>
<gene>
    <name evidence="1" type="ORF">ACIP2Z_27960</name>
</gene>
<sequence length="60" mass="6442">MITERDKAVTRIDALYSNPHIVRSQYLNPVAHVSDSGNFAVLAYNLDTYVAAPPAGSPPG</sequence>
<keyword evidence="2" id="KW-1185">Reference proteome</keyword>
<accession>A0ABW8FL42</accession>
<reference evidence="1 2" key="1">
    <citation type="submission" date="2024-10" db="EMBL/GenBank/DDBJ databases">
        <title>The Natural Products Discovery Center: Release of the First 8490 Sequenced Strains for Exploring Actinobacteria Biosynthetic Diversity.</title>
        <authorList>
            <person name="Kalkreuter E."/>
            <person name="Kautsar S.A."/>
            <person name="Yang D."/>
            <person name="Bader C.D."/>
            <person name="Teijaro C.N."/>
            <person name="Fluegel L."/>
            <person name="Davis C.M."/>
            <person name="Simpson J.R."/>
            <person name="Lauterbach L."/>
            <person name="Steele A.D."/>
            <person name="Gui C."/>
            <person name="Meng S."/>
            <person name="Li G."/>
            <person name="Viehrig K."/>
            <person name="Ye F."/>
            <person name="Su P."/>
            <person name="Kiefer A.F."/>
            <person name="Nichols A."/>
            <person name="Cepeda A.J."/>
            <person name="Yan W."/>
            <person name="Fan B."/>
            <person name="Jiang Y."/>
            <person name="Adhikari A."/>
            <person name="Zheng C.-J."/>
            <person name="Schuster L."/>
            <person name="Cowan T.M."/>
            <person name="Smanski M.J."/>
            <person name="Chevrette M.G."/>
            <person name="De Carvalho L.P.S."/>
            <person name="Shen B."/>
        </authorList>
    </citation>
    <scope>NUCLEOTIDE SEQUENCE [LARGE SCALE GENOMIC DNA]</scope>
    <source>
        <strain evidence="1 2">NPDC089932</strain>
    </source>
</reference>
<evidence type="ECO:0000313" key="1">
    <source>
        <dbReference type="EMBL" id="MFJ4082783.1"/>
    </source>
</evidence>
<comment type="caution">
    <text evidence="1">The sequence shown here is derived from an EMBL/GenBank/DDBJ whole genome shotgun (WGS) entry which is preliminary data.</text>
</comment>
<organism evidence="1 2">
    <name type="scientific">Streptomyces iakyrus</name>
    <dbReference type="NCBI Taxonomy" id="68219"/>
    <lineage>
        <taxon>Bacteria</taxon>
        <taxon>Bacillati</taxon>
        <taxon>Actinomycetota</taxon>
        <taxon>Actinomycetes</taxon>
        <taxon>Kitasatosporales</taxon>
        <taxon>Streptomycetaceae</taxon>
        <taxon>Streptomyces</taxon>
    </lineage>
</organism>
<evidence type="ECO:0000313" key="2">
    <source>
        <dbReference type="Proteomes" id="UP001617511"/>
    </source>
</evidence>
<protein>
    <submittedName>
        <fullName evidence="1">Uncharacterized protein</fullName>
    </submittedName>
</protein>
<proteinExistence type="predicted"/>
<dbReference type="Proteomes" id="UP001617511">
    <property type="component" value="Unassembled WGS sequence"/>
</dbReference>
<name>A0ABW8FL42_9ACTN</name>
<dbReference type="EMBL" id="JBIVGG010000013">
    <property type="protein sequence ID" value="MFJ4082783.1"/>
    <property type="molecule type" value="Genomic_DNA"/>
</dbReference>